<protein>
    <submittedName>
        <fullName evidence="1">Uncharacterized protein</fullName>
    </submittedName>
</protein>
<reference evidence="1" key="1">
    <citation type="submission" date="2022-10" db="EMBL/GenBank/DDBJ databases">
        <title>Gaoshiqiia sediminis gen. nov., sp. nov., isolated from coastal sediment.</title>
        <authorList>
            <person name="Yu W.X."/>
            <person name="Mu D.S."/>
            <person name="Du J.Z."/>
            <person name="Liang Y.Q."/>
        </authorList>
    </citation>
    <scope>NUCLEOTIDE SEQUENCE</scope>
    <source>
        <strain evidence="1">A06</strain>
    </source>
</reference>
<sequence>MDDRKILTCPNCGQSFDKDSLQRDCGNCFACTGCEIYLCPNCRGEIVVKPMKKSIGKNKPE</sequence>
<evidence type="ECO:0000313" key="1">
    <source>
        <dbReference type="EMBL" id="MCW0481689.1"/>
    </source>
</evidence>
<gene>
    <name evidence="1" type="ORF">N2K84_03035</name>
</gene>
<name>A0AA41Y4D5_9BACT</name>
<proteinExistence type="predicted"/>
<evidence type="ECO:0000313" key="2">
    <source>
        <dbReference type="Proteomes" id="UP001163821"/>
    </source>
</evidence>
<dbReference type="Proteomes" id="UP001163821">
    <property type="component" value="Unassembled WGS sequence"/>
</dbReference>
<dbReference type="AlphaFoldDB" id="A0AA41Y4D5"/>
<dbReference type="RefSeq" id="WP_282590298.1">
    <property type="nucleotide sequence ID" value="NZ_JAPAAF010000002.1"/>
</dbReference>
<comment type="caution">
    <text evidence="1">The sequence shown here is derived from an EMBL/GenBank/DDBJ whole genome shotgun (WGS) entry which is preliminary data.</text>
</comment>
<dbReference type="EMBL" id="JAPAAF010000002">
    <property type="protein sequence ID" value="MCW0481689.1"/>
    <property type="molecule type" value="Genomic_DNA"/>
</dbReference>
<organism evidence="1 2">
    <name type="scientific">Gaoshiqia sediminis</name>
    <dbReference type="NCBI Taxonomy" id="2986998"/>
    <lineage>
        <taxon>Bacteria</taxon>
        <taxon>Pseudomonadati</taxon>
        <taxon>Bacteroidota</taxon>
        <taxon>Bacteroidia</taxon>
        <taxon>Marinilabiliales</taxon>
        <taxon>Prolixibacteraceae</taxon>
        <taxon>Gaoshiqia</taxon>
    </lineage>
</organism>
<keyword evidence="2" id="KW-1185">Reference proteome</keyword>
<accession>A0AA41Y4D5</accession>